<dbReference type="InterPro" id="IPR046342">
    <property type="entry name" value="CBS_dom_sf"/>
</dbReference>
<gene>
    <name evidence="3" type="ORF">FDG2_1750</name>
</gene>
<protein>
    <recommendedName>
        <fullName evidence="2">CBS domain-containing protein</fullName>
    </recommendedName>
</protein>
<evidence type="ECO:0000313" key="4">
    <source>
        <dbReference type="Proteomes" id="UP000199013"/>
    </source>
</evidence>
<name>A0A1C3NW89_9ACTN</name>
<proteinExistence type="predicted"/>
<dbReference type="Proteomes" id="UP000199013">
    <property type="component" value="Unassembled WGS sequence"/>
</dbReference>
<dbReference type="AlphaFoldDB" id="A0A1C3NW89"/>
<organism evidence="3 4">
    <name type="scientific">Candidatus Protofrankia californiensis</name>
    <dbReference type="NCBI Taxonomy" id="1839754"/>
    <lineage>
        <taxon>Bacteria</taxon>
        <taxon>Bacillati</taxon>
        <taxon>Actinomycetota</taxon>
        <taxon>Actinomycetes</taxon>
        <taxon>Frankiales</taxon>
        <taxon>Frankiaceae</taxon>
        <taxon>Protofrankia</taxon>
    </lineage>
</organism>
<dbReference type="Gene3D" id="3.10.580.10">
    <property type="entry name" value="CBS-domain"/>
    <property type="match status" value="1"/>
</dbReference>
<dbReference type="EMBL" id="FLUV01000731">
    <property type="protein sequence ID" value="SBW20611.1"/>
    <property type="molecule type" value="Genomic_DNA"/>
</dbReference>
<keyword evidence="4" id="KW-1185">Reference proteome</keyword>
<dbReference type="Pfam" id="PF00571">
    <property type="entry name" value="CBS"/>
    <property type="match status" value="1"/>
</dbReference>
<accession>A0A1C3NW89</accession>
<evidence type="ECO:0000259" key="2">
    <source>
        <dbReference type="PROSITE" id="PS51371"/>
    </source>
</evidence>
<keyword evidence="1" id="KW-0129">CBS domain</keyword>
<reference evidence="4" key="1">
    <citation type="submission" date="2016-02" db="EMBL/GenBank/DDBJ databases">
        <authorList>
            <person name="Wibberg D."/>
        </authorList>
    </citation>
    <scope>NUCLEOTIDE SEQUENCE [LARGE SCALE GENOMIC DNA]</scope>
</reference>
<evidence type="ECO:0000313" key="3">
    <source>
        <dbReference type="EMBL" id="SBW20611.1"/>
    </source>
</evidence>
<sequence length="51" mass="5618">MMDHKVTRLPVIENNQLVGMISESDLARNLPEEKLGQLVEAIKSGPADRSS</sequence>
<dbReference type="PROSITE" id="PS51371">
    <property type="entry name" value="CBS"/>
    <property type="match status" value="1"/>
</dbReference>
<dbReference type="SUPFAM" id="SSF54631">
    <property type="entry name" value="CBS-domain pair"/>
    <property type="match status" value="1"/>
</dbReference>
<dbReference type="InterPro" id="IPR000644">
    <property type="entry name" value="CBS_dom"/>
</dbReference>
<feature type="domain" description="CBS" evidence="2">
    <location>
        <begin position="1"/>
        <end position="38"/>
    </location>
</feature>
<evidence type="ECO:0000256" key="1">
    <source>
        <dbReference type="PROSITE-ProRule" id="PRU00703"/>
    </source>
</evidence>